<dbReference type="Gene3D" id="1.10.10.10">
    <property type="entry name" value="Winged helix-like DNA-binding domain superfamily/Winged helix DNA-binding domain"/>
    <property type="match status" value="1"/>
</dbReference>
<keyword evidence="3" id="KW-0804">Transcription</keyword>
<dbReference type="Pfam" id="PF13412">
    <property type="entry name" value="HTH_24"/>
    <property type="match status" value="1"/>
</dbReference>
<dbReference type="Pfam" id="PF01037">
    <property type="entry name" value="AsnC_trans_reg"/>
    <property type="match status" value="1"/>
</dbReference>
<dbReference type="InterPro" id="IPR000485">
    <property type="entry name" value="AsnC-type_HTH_dom"/>
</dbReference>
<keyword evidence="6" id="KW-1185">Reference proteome</keyword>
<name>A0ABV7D2X4_9PROT</name>
<protein>
    <submittedName>
        <fullName evidence="5">Lrp/AsnC family transcriptional regulator</fullName>
    </submittedName>
</protein>
<dbReference type="InterPro" id="IPR011991">
    <property type="entry name" value="ArsR-like_HTH"/>
</dbReference>
<dbReference type="Proteomes" id="UP001595444">
    <property type="component" value="Unassembled WGS sequence"/>
</dbReference>
<reference evidence="6" key="1">
    <citation type="journal article" date="2019" name="Int. J. Syst. Evol. Microbiol.">
        <title>The Global Catalogue of Microorganisms (GCM) 10K type strain sequencing project: providing services to taxonomists for standard genome sequencing and annotation.</title>
        <authorList>
            <consortium name="The Broad Institute Genomics Platform"/>
            <consortium name="The Broad Institute Genome Sequencing Center for Infectious Disease"/>
            <person name="Wu L."/>
            <person name="Ma J."/>
        </authorList>
    </citation>
    <scope>NUCLEOTIDE SEQUENCE [LARGE SCALE GENOMIC DNA]</scope>
    <source>
        <strain evidence="6">KCTC 62164</strain>
    </source>
</reference>
<dbReference type="RefSeq" id="WP_194214268.1">
    <property type="nucleotide sequence ID" value="NZ_CP061205.1"/>
</dbReference>
<dbReference type="PANTHER" id="PTHR30154:SF17">
    <property type="entry name" value="DNA-BINDING TRANSCRIPTIONAL ACTIVATOR DECR"/>
    <property type="match status" value="1"/>
</dbReference>
<dbReference type="InterPro" id="IPR011008">
    <property type="entry name" value="Dimeric_a/b-barrel"/>
</dbReference>
<dbReference type="InterPro" id="IPR036388">
    <property type="entry name" value="WH-like_DNA-bd_sf"/>
</dbReference>
<evidence type="ECO:0000256" key="2">
    <source>
        <dbReference type="ARBA" id="ARBA00023125"/>
    </source>
</evidence>
<dbReference type="InterPro" id="IPR019888">
    <property type="entry name" value="Tscrpt_reg_AsnC-like"/>
</dbReference>
<comment type="caution">
    <text evidence="5">The sequence shown here is derived from an EMBL/GenBank/DDBJ whole genome shotgun (WGS) entry which is preliminary data.</text>
</comment>
<evidence type="ECO:0000313" key="5">
    <source>
        <dbReference type="EMBL" id="MFC3051528.1"/>
    </source>
</evidence>
<organism evidence="5 6">
    <name type="scientific">Kordiimonas pumila</name>
    <dbReference type="NCBI Taxonomy" id="2161677"/>
    <lineage>
        <taxon>Bacteria</taxon>
        <taxon>Pseudomonadati</taxon>
        <taxon>Pseudomonadota</taxon>
        <taxon>Alphaproteobacteria</taxon>
        <taxon>Kordiimonadales</taxon>
        <taxon>Kordiimonadaceae</taxon>
        <taxon>Kordiimonas</taxon>
    </lineage>
</organism>
<feature type="domain" description="HTH asnC-type" evidence="4">
    <location>
        <begin position="5"/>
        <end position="66"/>
    </location>
</feature>
<keyword evidence="2" id="KW-0238">DNA-binding</keyword>
<dbReference type="SUPFAM" id="SSF54909">
    <property type="entry name" value="Dimeric alpha+beta barrel"/>
    <property type="match status" value="1"/>
</dbReference>
<evidence type="ECO:0000256" key="1">
    <source>
        <dbReference type="ARBA" id="ARBA00023015"/>
    </source>
</evidence>
<dbReference type="PRINTS" id="PR00033">
    <property type="entry name" value="HTHASNC"/>
</dbReference>
<dbReference type="EMBL" id="JBHRSL010000003">
    <property type="protein sequence ID" value="MFC3051528.1"/>
    <property type="molecule type" value="Genomic_DNA"/>
</dbReference>
<accession>A0ABV7D2X4</accession>
<dbReference type="PANTHER" id="PTHR30154">
    <property type="entry name" value="LEUCINE-RESPONSIVE REGULATORY PROTEIN"/>
    <property type="match status" value="1"/>
</dbReference>
<dbReference type="SMART" id="SM00344">
    <property type="entry name" value="HTH_ASNC"/>
    <property type="match status" value="1"/>
</dbReference>
<dbReference type="SUPFAM" id="SSF46785">
    <property type="entry name" value="Winged helix' DNA-binding domain"/>
    <property type="match status" value="1"/>
</dbReference>
<dbReference type="CDD" id="cd00090">
    <property type="entry name" value="HTH_ARSR"/>
    <property type="match status" value="1"/>
</dbReference>
<keyword evidence="1" id="KW-0805">Transcription regulation</keyword>
<evidence type="ECO:0000256" key="3">
    <source>
        <dbReference type="ARBA" id="ARBA00023163"/>
    </source>
</evidence>
<dbReference type="PROSITE" id="PS50956">
    <property type="entry name" value="HTH_ASNC_2"/>
    <property type="match status" value="1"/>
</dbReference>
<gene>
    <name evidence="5" type="ORF">ACFOKA_06405</name>
</gene>
<evidence type="ECO:0000259" key="4">
    <source>
        <dbReference type="PROSITE" id="PS50956"/>
    </source>
</evidence>
<evidence type="ECO:0000313" key="6">
    <source>
        <dbReference type="Proteomes" id="UP001595444"/>
    </source>
</evidence>
<dbReference type="Gene3D" id="3.30.70.920">
    <property type="match status" value="1"/>
</dbReference>
<dbReference type="InterPro" id="IPR036390">
    <property type="entry name" value="WH_DNA-bd_sf"/>
</dbReference>
<dbReference type="InterPro" id="IPR019887">
    <property type="entry name" value="Tscrpt_reg_AsnC/Lrp_C"/>
</dbReference>
<sequence>MTDQLDALDRKILEILQEDVTLSLSELAEKVASSKSVCWRRVQAFLDAGIIKSRVAVLDAKKLGLGVMIIAMVKLDGRVDSSLEDFVNTVQSIPEVIECHALMGEVDVMLKLIVPTIEYYEEMMWKRLARLPGIIDLRSSISLSRFVDTTKLPLATLEHDPRRSHTSF</sequence>
<proteinExistence type="predicted"/>